<dbReference type="Proteomes" id="UP000504603">
    <property type="component" value="Unplaced"/>
</dbReference>
<evidence type="ECO:0000313" key="3">
    <source>
        <dbReference type="RefSeq" id="XP_022145571.1"/>
    </source>
</evidence>
<dbReference type="PANTHER" id="PTHR34952">
    <property type="entry name" value="OS05G0113500 PROTEIN"/>
    <property type="match status" value="1"/>
</dbReference>
<sequence>MDIPSIHQKLAILDVDGLDDLQSSLKEIDGALFNDLDGSFKKYLSIDNTQSSECNLNCGDNSNDRNNQEELELPKSNSSKKCLGRSATFPFPAATSPPNDSSDNDEKPQSTMGDMASKESTHQAFTRSVSCPTPGKLISAMKGSRAQHSGASPKLTVKWAPDVYDPPQTSLCHSVKNNKKQQKSKNRKNGKKGQKSSNSSRGSGGRDKRQARKAVCSSDRYQRSFDSHENLVNTLDEFESFDDGSSDSHCGSIFLKTSLTKVHYSVTEAL</sequence>
<protein>
    <submittedName>
        <fullName evidence="3">Uncharacterized protein LOC111014992</fullName>
    </submittedName>
</protein>
<reference evidence="3" key="1">
    <citation type="submission" date="2025-08" db="UniProtKB">
        <authorList>
            <consortium name="RefSeq"/>
        </authorList>
    </citation>
    <scope>IDENTIFICATION</scope>
    <source>
        <strain evidence="3">OHB3-1</strain>
    </source>
</reference>
<feature type="compositionally biased region" description="Polar residues" evidence="1">
    <location>
        <begin position="122"/>
        <end position="131"/>
    </location>
</feature>
<evidence type="ECO:0000313" key="2">
    <source>
        <dbReference type="Proteomes" id="UP000504603"/>
    </source>
</evidence>
<dbReference type="OrthoDB" id="2016966at2759"/>
<dbReference type="PANTHER" id="PTHR34952:SF2">
    <property type="entry name" value="OS05G0113500 PROTEIN"/>
    <property type="match status" value="1"/>
</dbReference>
<keyword evidence="2" id="KW-1185">Reference proteome</keyword>
<name>A0A6J1CWP6_MOMCH</name>
<dbReference type="RefSeq" id="XP_022145571.1">
    <property type="nucleotide sequence ID" value="XM_022289879.1"/>
</dbReference>
<dbReference type="AlphaFoldDB" id="A0A6J1CWP6"/>
<feature type="compositionally biased region" description="Low complexity" evidence="1">
    <location>
        <begin position="86"/>
        <end position="98"/>
    </location>
</feature>
<feature type="compositionally biased region" description="Basic residues" evidence="1">
    <location>
        <begin position="176"/>
        <end position="194"/>
    </location>
</feature>
<accession>A0A6J1CWP6</accession>
<dbReference type="KEGG" id="mcha:111014992"/>
<evidence type="ECO:0000256" key="1">
    <source>
        <dbReference type="SAM" id="MobiDB-lite"/>
    </source>
</evidence>
<dbReference type="GeneID" id="111014992"/>
<gene>
    <name evidence="3" type="primary">LOC111014992</name>
</gene>
<feature type="region of interest" description="Disordered" evidence="1">
    <location>
        <begin position="59"/>
        <end position="223"/>
    </location>
</feature>
<proteinExistence type="predicted"/>
<organism evidence="2 3">
    <name type="scientific">Momordica charantia</name>
    <name type="common">Bitter gourd</name>
    <name type="synonym">Balsam pear</name>
    <dbReference type="NCBI Taxonomy" id="3673"/>
    <lineage>
        <taxon>Eukaryota</taxon>
        <taxon>Viridiplantae</taxon>
        <taxon>Streptophyta</taxon>
        <taxon>Embryophyta</taxon>
        <taxon>Tracheophyta</taxon>
        <taxon>Spermatophyta</taxon>
        <taxon>Magnoliopsida</taxon>
        <taxon>eudicotyledons</taxon>
        <taxon>Gunneridae</taxon>
        <taxon>Pentapetalae</taxon>
        <taxon>rosids</taxon>
        <taxon>fabids</taxon>
        <taxon>Cucurbitales</taxon>
        <taxon>Cucurbitaceae</taxon>
        <taxon>Momordiceae</taxon>
        <taxon>Momordica</taxon>
    </lineage>
</organism>